<accession>A0A2R4CBV2</accession>
<dbReference type="KEGG" id="masz:C9I28_16350"/>
<dbReference type="AlphaFoldDB" id="A0A2R4CBV2"/>
<evidence type="ECO:0000313" key="3">
    <source>
        <dbReference type="Proteomes" id="UP000240505"/>
    </source>
</evidence>
<evidence type="ECO:0000259" key="1">
    <source>
        <dbReference type="Pfam" id="PF24719"/>
    </source>
</evidence>
<protein>
    <recommendedName>
        <fullName evidence="1">Imm33-like domain-containing protein</fullName>
    </recommendedName>
</protein>
<dbReference type="EMBL" id="CP028324">
    <property type="protein sequence ID" value="AVR97042.1"/>
    <property type="molecule type" value="Genomic_DNA"/>
</dbReference>
<sequence length="103" mass="11598">MQEIRCPFVACDLNMKVGIARNVREGARPIHGVRIVPDAAISGWFFWGGEEAPSDDPDFYLPLHGVHLYEWAPLVLPYLGLAPGWRFIVTEEYEDVYHGAGLD</sequence>
<name>A0A2R4CBV2_9BURK</name>
<organism evidence="2 3">
    <name type="scientific">Pseudoduganella armeniaca</name>
    <dbReference type="NCBI Taxonomy" id="2072590"/>
    <lineage>
        <taxon>Bacteria</taxon>
        <taxon>Pseudomonadati</taxon>
        <taxon>Pseudomonadota</taxon>
        <taxon>Betaproteobacteria</taxon>
        <taxon>Burkholderiales</taxon>
        <taxon>Oxalobacteraceae</taxon>
        <taxon>Telluria group</taxon>
        <taxon>Pseudoduganella</taxon>
    </lineage>
</organism>
<reference evidence="2 3" key="1">
    <citation type="submission" date="2018-03" db="EMBL/GenBank/DDBJ databases">
        <title>Massilia armeniaca sp. nov., isolated from desert soil.</title>
        <authorList>
            <person name="Huang H."/>
            <person name="Ren M."/>
        </authorList>
    </citation>
    <scope>NUCLEOTIDE SEQUENCE [LARGE SCALE GENOMIC DNA]</scope>
    <source>
        <strain evidence="2 3">ZMN-3</strain>
    </source>
</reference>
<proteinExistence type="predicted"/>
<keyword evidence="3" id="KW-1185">Reference proteome</keyword>
<dbReference type="InterPro" id="IPR056509">
    <property type="entry name" value="Imm33-like"/>
</dbReference>
<dbReference type="Proteomes" id="UP000240505">
    <property type="component" value="Chromosome"/>
</dbReference>
<dbReference type="OrthoDB" id="7063432at2"/>
<feature type="domain" description="Imm33-like" evidence="1">
    <location>
        <begin position="2"/>
        <end position="98"/>
    </location>
</feature>
<dbReference type="Pfam" id="PF24719">
    <property type="entry name" value="Imm33-like"/>
    <property type="match status" value="1"/>
</dbReference>
<evidence type="ECO:0000313" key="2">
    <source>
        <dbReference type="EMBL" id="AVR97042.1"/>
    </source>
</evidence>
<gene>
    <name evidence="2" type="ORF">C9I28_16350</name>
</gene>